<evidence type="ECO:0000256" key="1">
    <source>
        <dbReference type="SAM" id="Phobius"/>
    </source>
</evidence>
<keyword evidence="3" id="KW-1185">Reference proteome</keyword>
<dbReference type="STRING" id="1850254.LPB137_08180"/>
<reference evidence="2 3" key="1">
    <citation type="submission" date="2017-01" db="EMBL/GenBank/DDBJ databases">
        <title>Genome sequencing of Arcobacter sp. LPB0137.</title>
        <authorList>
            <person name="Lee G.-W."/>
            <person name="Yi H."/>
        </authorList>
    </citation>
    <scope>NUCLEOTIDE SEQUENCE [LARGE SCALE GENOMIC DNA]</scope>
    <source>
        <strain evidence="2 3">LPB0137</strain>
    </source>
</reference>
<dbReference type="OrthoDB" id="5365866at2"/>
<keyword evidence="1" id="KW-0812">Transmembrane</keyword>
<evidence type="ECO:0000313" key="2">
    <source>
        <dbReference type="EMBL" id="APW65834.1"/>
    </source>
</evidence>
<name>A0A1P8KMN8_9BACT</name>
<feature type="transmembrane region" description="Helical" evidence="1">
    <location>
        <begin position="80"/>
        <end position="110"/>
    </location>
</feature>
<dbReference type="RefSeq" id="WP_076086881.1">
    <property type="nucleotide sequence ID" value="NZ_CP019070.1"/>
</dbReference>
<proteinExistence type="predicted"/>
<sequence>MGLFDIGIRKELTLEKSKEEVLDSLREKLSITSEQIPIIENETLILDNFKTSILNYSLSIKLDKTNKGFKFIIDGELQQLYVLILVALIILSILVTYGIGVILIVGFAYLQKHYASKFLDSLLEDIT</sequence>
<dbReference type="AlphaFoldDB" id="A0A1P8KMN8"/>
<protein>
    <submittedName>
        <fullName evidence="2">Uncharacterized protein</fullName>
    </submittedName>
</protein>
<evidence type="ECO:0000313" key="3">
    <source>
        <dbReference type="Proteomes" id="UP000186074"/>
    </source>
</evidence>
<gene>
    <name evidence="2" type="ORF">LPB137_08180</name>
</gene>
<accession>A0A1P8KMN8</accession>
<keyword evidence="1" id="KW-0472">Membrane</keyword>
<dbReference type="Proteomes" id="UP000186074">
    <property type="component" value="Chromosome"/>
</dbReference>
<dbReference type="KEGG" id="alp:LPB137_08180"/>
<keyword evidence="1" id="KW-1133">Transmembrane helix</keyword>
<dbReference type="EMBL" id="CP019070">
    <property type="protein sequence ID" value="APW65834.1"/>
    <property type="molecule type" value="Genomic_DNA"/>
</dbReference>
<organism evidence="2 3">
    <name type="scientific">Poseidonibacter parvus</name>
    <dbReference type="NCBI Taxonomy" id="1850254"/>
    <lineage>
        <taxon>Bacteria</taxon>
        <taxon>Pseudomonadati</taxon>
        <taxon>Campylobacterota</taxon>
        <taxon>Epsilonproteobacteria</taxon>
        <taxon>Campylobacterales</taxon>
        <taxon>Arcobacteraceae</taxon>
        <taxon>Poseidonibacter</taxon>
    </lineage>
</organism>